<keyword evidence="4" id="KW-0813">Transport</keyword>
<dbReference type="VEuPathDB" id="VectorBase:ISCI007236"/>
<dbReference type="AlphaFoldDB" id="B7PW43"/>
<dbReference type="OrthoDB" id="2127281at2759"/>
<dbReference type="GO" id="GO:0006816">
    <property type="term" value="P:calcium ion transport"/>
    <property type="evidence" value="ECO:0007669"/>
    <property type="project" value="UniProtKB-KW"/>
</dbReference>
<evidence type="ECO:0000256" key="3">
    <source>
        <dbReference type="ARBA" id="ARBA00022449"/>
    </source>
</evidence>
<evidence type="ECO:0000256" key="4">
    <source>
        <dbReference type="ARBA" id="ARBA00022568"/>
    </source>
</evidence>
<dbReference type="STRING" id="6945.B7PW43"/>
<proteinExistence type="inferred from homology"/>
<dbReference type="InterPro" id="IPR004481">
    <property type="entry name" value="K/Na/Ca-exchanger"/>
</dbReference>
<dbReference type="Gene3D" id="1.20.1420.30">
    <property type="entry name" value="NCX, central ion-binding region"/>
    <property type="match status" value="1"/>
</dbReference>
<accession>B7PW43</accession>
<evidence type="ECO:0000256" key="8">
    <source>
        <dbReference type="SAM" id="Phobius"/>
    </source>
</evidence>
<keyword evidence="12" id="KW-1185">Reference proteome</keyword>
<evidence type="ECO:0000313" key="12">
    <source>
        <dbReference type="Proteomes" id="UP000001555"/>
    </source>
</evidence>
<dbReference type="GO" id="GO:0016020">
    <property type="term" value="C:membrane"/>
    <property type="evidence" value="ECO:0007669"/>
    <property type="project" value="UniProtKB-SubCell"/>
</dbReference>
<reference evidence="11" key="2">
    <citation type="submission" date="2020-05" db="UniProtKB">
        <authorList>
            <consortium name="EnsemblMetazoa"/>
        </authorList>
    </citation>
    <scope>IDENTIFICATION</scope>
    <source>
        <strain evidence="11">wikel</strain>
    </source>
</reference>
<evidence type="ECO:0000313" key="11">
    <source>
        <dbReference type="EnsemblMetazoa" id="ISCW007236-PA"/>
    </source>
</evidence>
<dbReference type="HOGENOM" id="CLU_2645060_0_0_1"/>
<feature type="domain" description="Sodium/calcium exchanger membrane region" evidence="9">
    <location>
        <begin position="5"/>
        <end position="70"/>
    </location>
</feature>
<comment type="similarity">
    <text evidence="2">Belongs to the Ca(2+):cation antiporter (CaCA) (TC 2.A.19) family. SLC24A subfamily.</text>
</comment>
<keyword evidence="7 8" id="KW-0472">Membrane</keyword>
<feature type="transmembrane region" description="Helical" evidence="8">
    <location>
        <begin position="44"/>
        <end position="63"/>
    </location>
</feature>
<evidence type="ECO:0000256" key="5">
    <source>
        <dbReference type="ARBA" id="ARBA00022692"/>
    </source>
</evidence>
<dbReference type="InterPro" id="IPR004837">
    <property type="entry name" value="NaCa_Exmemb"/>
</dbReference>
<dbReference type="EnsemblMetazoa" id="ISCW007236-RA">
    <property type="protein sequence ID" value="ISCW007236-PA"/>
    <property type="gene ID" value="ISCW007236"/>
</dbReference>
<dbReference type="KEGG" id="isc:8032234"/>
<sequence length="77" mass="8600">SFVSEGDIGVSTVVGSAVFNIVGVTGIIGVLVWKKTVNISWYPVTRDCLMFAATVLTLVIFIWDNSVEWWALHYIFF</sequence>
<dbReference type="EMBL" id="ABJB010028888">
    <property type="status" value="NOT_ANNOTATED_CDS"/>
    <property type="molecule type" value="Genomic_DNA"/>
</dbReference>
<dbReference type="InterPro" id="IPR044880">
    <property type="entry name" value="NCX_ion-bd_dom_sf"/>
</dbReference>
<keyword evidence="6 8" id="KW-1133">Transmembrane helix</keyword>
<dbReference type="GO" id="GO:0015297">
    <property type="term" value="F:antiporter activity"/>
    <property type="evidence" value="ECO:0007669"/>
    <property type="project" value="UniProtKB-KW"/>
</dbReference>
<gene>
    <name evidence="11" type="primary">8032234</name>
    <name evidence="10" type="ORF">IscW_ISCW007236</name>
</gene>
<dbReference type="VEuPathDB" id="VectorBase:ISCW007236"/>
<protein>
    <submittedName>
        <fullName evidence="10 11">Potassium-dependent sodium-calcium exchanger, putative</fullName>
    </submittedName>
</protein>
<feature type="transmembrane region" description="Helical" evidence="8">
    <location>
        <begin position="12"/>
        <end position="32"/>
    </location>
</feature>
<dbReference type="PaxDb" id="6945-B7PW43"/>
<evidence type="ECO:0000259" key="9">
    <source>
        <dbReference type="Pfam" id="PF01699"/>
    </source>
</evidence>
<evidence type="ECO:0000256" key="2">
    <source>
        <dbReference type="ARBA" id="ARBA00005364"/>
    </source>
</evidence>
<dbReference type="PANTHER" id="PTHR10846">
    <property type="entry name" value="SODIUM/POTASSIUM/CALCIUM EXCHANGER"/>
    <property type="match status" value="1"/>
</dbReference>
<reference evidence="10 12" key="1">
    <citation type="submission" date="2008-03" db="EMBL/GenBank/DDBJ databases">
        <title>Annotation of Ixodes scapularis.</title>
        <authorList>
            <consortium name="Ixodes scapularis Genome Project Consortium"/>
            <person name="Caler E."/>
            <person name="Hannick L.I."/>
            <person name="Bidwell S."/>
            <person name="Joardar V."/>
            <person name="Thiagarajan M."/>
            <person name="Amedeo P."/>
            <person name="Galinsky K.J."/>
            <person name="Schobel S."/>
            <person name="Inman J."/>
            <person name="Hostetler J."/>
            <person name="Miller J."/>
            <person name="Hammond M."/>
            <person name="Megy K."/>
            <person name="Lawson D."/>
            <person name="Kodira C."/>
            <person name="Sutton G."/>
            <person name="Meyer J."/>
            <person name="Hill C.A."/>
            <person name="Birren B."/>
            <person name="Nene V."/>
            <person name="Collins F."/>
            <person name="Alarcon-Chaidez F."/>
            <person name="Wikel S."/>
            <person name="Strausberg R."/>
        </authorList>
    </citation>
    <scope>NUCLEOTIDE SEQUENCE [LARGE SCALE GENOMIC DNA]</scope>
    <source>
        <strain evidence="12">Wikel</strain>
        <strain evidence="10">Wikel colony</strain>
    </source>
</reference>
<evidence type="ECO:0000256" key="7">
    <source>
        <dbReference type="ARBA" id="ARBA00023136"/>
    </source>
</evidence>
<keyword evidence="5 8" id="KW-0812">Transmembrane</keyword>
<evidence type="ECO:0000256" key="1">
    <source>
        <dbReference type="ARBA" id="ARBA00004141"/>
    </source>
</evidence>
<keyword evidence="4" id="KW-0109">Calcium transport</keyword>
<feature type="non-terminal residue" evidence="10">
    <location>
        <position position="1"/>
    </location>
</feature>
<dbReference type="EMBL" id="DS805477">
    <property type="protein sequence ID" value="EEC10815.1"/>
    <property type="molecule type" value="Genomic_DNA"/>
</dbReference>
<dbReference type="Pfam" id="PF01699">
    <property type="entry name" value="Na_Ca_ex"/>
    <property type="match status" value="1"/>
</dbReference>
<organism>
    <name type="scientific">Ixodes scapularis</name>
    <name type="common">Black-legged tick</name>
    <name type="synonym">Deer tick</name>
    <dbReference type="NCBI Taxonomy" id="6945"/>
    <lineage>
        <taxon>Eukaryota</taxon>
        <taxon>Metazoa</taxon>
        <taxon>Ecdysozoa</taxon>
        <taxon>Arthropoda</taxon>
        <taxon>Chelicerata</taxon>
        <taxon>Arachnida</taxon>
        <taxon>Acari</taxon>
        <taxon>Parasitiformes</taxon>
        <taxon>Ixodida</taxon>
        <taxon>Ixodoidea</taxon>
        <taxon>Ixodidae</taxon>
        <taxon>Ixodinae</taxon>
        <taxon>Ixodes</taxon>
    </lineage>
</organism>
<dbReference type="PANTHER" id="PTHR10846:SF73">
    <property type="entry name" value="SODIUM_CALCIUM EXCHANGER MEMBRANE REGION DOMAIN-CONTAINING PROTEIN"/>
    <property type="match status" value="1"/>
</dbReference>
<keyword evidence="4" id="KW-0106">Calcium</keyword>
<dbReference type="Proteomes" id="UP000001555">
    <property type="component" value="Unassembled WGS sequence"/>
</dbReference>
<name>B7PW43_IXOSC</name>
<evidence type="ECO:0000256" key="6">
    <source>
        <dbReference type="ARBA" id="ARBA00022989"/>
    </source>
</evidence>
<keyword evidence="4" id="KW-0406">Ion transport</keyword>
<evidence type="ECO:0000313" key="10">
    <source>
        <dbReference type="EMBL" id="EEC10815.1"/>
    </source>
</evidence>
<keyword evidence="3" id="KW-0050">Antiport</keyword>
<comment type="subcellular location">
    <subcellularLocation>
        <location evidence="1">Membrane</location>
        <topology evidence="1">Multi-pass membrane protein</topology>
    </subcellularLocation>
</comment>